<dbReference type="InterPro" id="IPR019734">
    <property type="entry name" value="TPR_rpt"/>
</dbReference>
<feature type="repeat" description="TPR" evidence="1">
    <location>
        <begin position="180"/>
        <end position="213"/>
    </location>
</feature>
<dbReference type="Gene3D" id="1.25.40.10">
    <property type="entry name" value="Tetratricopeptide repeat domain"/>
    <property type="match status" value="3"/>
</dbReference>
<dbReference type="PROSITE" id="PS50005">
    <property type="entry name" value="TPR"/>
    <property type="match status" value="4"/>
</dbReference>
<dbReference type="RefSeq" id="WP_062151141.1">
    <property type="nucleotide sequence ID" value="NZ_CP012373.2"/>
</dbReference>
<sequence length="557" mass="63677">MKSAKQLVKLLNSALEHQREGQLTQAEKLFRLALKLAPQQPETLHALGLLKHQQGQTAEAIKLLKKTIALKPDEATYHNNLGNLFNAQGDINSAMTAYRKALLHKPTHLNALCNLGKLLDAQDEHDSAIHCFRQAVKLAPTDADVWNQLGTCLLEDWRYNHSAEAIDCYKKALQYQPDYADAWNNLGIAYMDMGDNPAAIDCYRQALQIAPNYARAYENLARAKKFSIADQSDIQAIEKLLENSKLDDNSRMYLHSALGKIYDDLNQFEQAFQHYQHSNAIKQQSVVFDYQAHSAWIDEIIQLFNADFFQQPATGNPSTTPIFIVGMMRSGTSLVEQILASHPQVYGAGELNYLPQLAQQLPNILKVNTPFPACVSALTADVLRPLADKLLQQLQAYKPDARKVTDKLPANFLYLGLIARLFPNAIIIHCQREPLDTCLSIYFQRFSQNHPYAYNLNNIAHYYRDYQRLMAHWQTVLPVKIHTVCYEELLVNQEDISRQLIAACGIEWDERCLHYHQTARTVRTASHWQVRQPVYKSSMARWKHYEAYLTDIKKILE</sequence>
<dbReference type="PROSITE" id="PS50293">
    <property type="entry name" value="TPR_REGION"/>
    <property type="match status" value="1"/>
</dbReference>
<proteinExistence type="predicted"/>
<accession>A0A2N9YIJ9</accession>
<evidence type="ECO:0000313" key="2">
    <source>
        <dbReference type="EMBL" id="AUI70229.1"/>
    </source>
</evidence>
<dbReference type="InterPro" id="IPR027417">
    <property type="entry name" value="P-loop_NTPase"/>
</dbReference>
<dbReference type="PANTHER" id="PTHR44366:SF1">
    <property type="entry name" value="UDP-N-ACETYLGLUCOSAMINE--PEPTIDE N-ACETYLGLUCOSAMINYLTRANSFERASE 110 KDA SUBUNIT"/>
    <property type="match status" value="1"/>
</dbReference>
<dbReference type="EMBL" id="CP018889">
    <property type="protein sequence ID" value="AUI70229.1"/>
    <property type="molecule type" value="Genomic_DNA"/>
</dbReference>
<evidence type="ECO:0000256" key="1">
    <source>
        <dbReference type="PROSITE-ProRule" id="PRU00339"/>
    </source>
</evidence>
<dbReference type="InterPro" id="IPR011990">
    <property type="entry name" value="TPR-like_helical_dom_sf"/>
</dbReference>
<dbReference type="GO" id="GO:0006493">
    <property type="term" value="P:protein O-linked glycosylation"/>
    <property type="evidence" value="ECO:0007669"/>
    <property type="project" value="InterPro"/>
</dbReference>
<dbReference type="SUPFAM" id="SSF52540">
    <property type="entry name" value="P-loop containing nucleoside triphosphate hydrolases"/>
    <property type="match status" value="1"/>
</dbReference>
<dbReference type="Pfam" id="PF00515">
    <property type="entry name" value="TPR_1"/>
    <property type="match status" value="2"/>
</dbReference>
<dbReference type="Gene3D" id="3.40.50.300">
    <property type="entry name" value="P-loop containing nucleotide triphosphate hydrolases"/>
    <property type="match status" value="1"/>
</dbReference>
<organism evidence="2 3">
    <name type="scientific">Beggiatoa leptomitoformis</name>
    <dbReference type="NCBI Taxonomy" id="288004"/>
    <lineage>
        <taxon>Bacteria</taxon>
        <taxon>Pseudomonadati</taxon>
        <taxon>Pseudomonadota</taxon>
        <taxon>Gammaproteobacteria</taxon>
        <taxon>Thiotrichales</taxon>
        <taxon>Thiotrichaceae</taxon>
        <taxon>Beggiatoa</taxon>
    </lineage>
</organism>
<dbReference type="AlphaFoldDB" id="A0A2N9YIJ9"/>
<dbReference type="SMART" id="SM00028">
    <property type="entry name" value="TPR"/>
    <property type="match status" value="7"/>
</dbReference>
<feature type="repeat" description="TPR" evidence="1">
    <location>
        <begin position="109"/>
        <end position="142"/>
    </location>
</feature>
<dbReference type="STRING" id="288004.AL038_07320"/>
<dbReference type="InterPro" id="IPR037919">
    <property type="entry name" value="OGT"/>
</dbReference>
<dbReference type="OrthoDB" id="9814042at2"/>
<feature type="repeat" description="TPR" evidence="1">
    <location>
        <begin position="41"/>
        <end position="74"/>
    </location>
</feature>
<feature type="repeat" description="TPR" evidence="1">
    <location>
        <begin position="75"/>
        <end position="108"/>
    </location>
</feature>
<dbReference type="SUPFAM" id="SSF48452">
    <property type="entry name" value="TPR-like"/>
    <property type="match status" value="1"/>
</dbReference>
<name>A0A2N9YIJ9_9GAMM</name>
<gene>
    <name evidence="2" type="ORF">BLE401_16995</name>
</gene>
<dbReference type="Proteomes" id="UP000234271">
    <property type="component" value="Chromosome"/>
</dbReference>
<protein>
    <submittedName>
        <fullName evidence="2">Tetratricopeptide repeat protein</fullName>
    </submittedName>
</protein>
<reference evidence="3" key="1">
    <citation type="submission" date="2016-12" db="EMBL/GenBank/DDBJ databases">
        <title>Complete Genome Sequence of Beggiatoa leptomitiformis D-401.</title>
        <authorList>
            <person name="Fomenkov A."/>
            <person name="Vincze T."/>
            <person name="Grabovich M."/>
            <person name="Anton B.P."/>
            <person name="Dubinina G."/>
            <person name="Orlova M."/>
            <person name="Belousova E."/>
            <person name="Roberts R.J."/>
        </authorList>
    </citation>
    <scope>NUCLEOTIDE SEQUENCE [LARGE SCALE GENOMIC DNA]</scope>
    <source>
        <strain evidence="3">D-401</strain>
    </source>
</reference>
<dbReference type="GO" id="GO:0097363">
    <property type="term" value="F:protein O-acetylglucosaminyltransferase activity"/>
    <property type="evidence" value="ECO:0007669"/>
    <property type="project" value="TreeGrafter"/>
</dbReference>
<dbReference type="KEGG" id="blep:AL038_07320"/>
<dbReference type="PANTHER" id="PTHR44366">
    <property type="entry name" value="UDP-N-ACETYLGLUCOSAMINE--PEPTIDE N-ACETYLGLUCOSAMINYLTRANSFERASE 110 KDA SUBUNIT"/>
    <property type="match status" value="1"/>
</dbReference>
<dbReference type="Pfam" id="PF13469">
    <property type="entry name" value="Sulfotransfer_3"/>
    <property type="match status" value="1"/>
</dbReference>
<evidence type="ECO:0000313" key="3">
    <source>
        <dbReference type="Proteomes" id="UP000234271"/>
    </source>
</evidence>
<dbReference type="Pfam" id="PF13414">
    <property type="entry name" value="TPR_11"/>
    <property type="match status" value="1"/>
</dbReference>
<keyword evidence="3" id="KW-1185">Reference proteome</keyword>
<keyword evidence="1" id="KW-0802">TPR repeat</keyword>